<sequence>MSGAACVVASSEQEALADVPEQLETCLQGYGVGGVRPPSASDARMAAQKVADSLQDCESERPGCYPQPSLQRMMLIRASLTQGDR</sequence>
<reference evidence="1 2" key="1">
    <citation type="journal article" date="2017" name="Mol. Biol. Evol.">
        <title>The 4-celled Tetrabaena socialis nuclear genome reveals the essential components for genetic control of cell number at the origin of multicellularity in the volvocine lineage.</title>
        <authorList>
            <person name="Featherston J."/>
            <person name="Arakaki Y."/>
            <person name="Hanschen E.R."/>
            <person name="Ferris P.J."/>
            <person name="Michod R.E."/>
            <person name="Olson B.J.S.C."/>
            <person name="Nozaki H."/>
            <person name="Durand P.M."/>
        </authorList>
    </citation>
    <scope>NUCLEOTIDE SEQUENCE [LARGE SCALE GENOMIC DNA]</scope>
    <source>
        <strain evidence="1 2">NIES-571</strain>
    </source>
</reference>
<dbReference type="Proteomes" id="UP000236333">
    <property type="component" value="Unassembled WGS sequence"/>
</dbReference>
<evidence type="ECO:0000313" key="2">
    <source>
        <dbReference type="Proteomes" id="UP000236333"/>
    </source>
</evidence>
<dbReference type="AlphaFoldDB" id="A0A2J7ZYW0"/>
<proteinExistence type="predicted"/>
<dbReference type="EMBL" id="PGGS01000305">
    <property type="protein sequence ID" value="PNH05436.1"/>
    <property type="molecule type" value="Genomic_DNA"/>
</dbReference>
<evidence type="ECO:0000313" key="1">
    <source>
        <dbReference type="EMBL" id="PNH05436.1"/>
    </source>
</evidence>
<accession>A0A2J7ZYW0</accession>
<dbReference type="OrthoDB" id="10336198at2759"/>
<comment type="caution">
    <text evidence="1">The sequence shown here is derived from an EMBL/GenBank/DDBJ whole genome shotgun (WGS) entry which is preliminary data.</text>
</comment>
<gene>
    <name evidence="1" type="ORF">TSOC_008270</name>
</gene>
<organism evidence="1 2">
    <name type="scientific">Tetrabaena socialis</name>
    <dbReference type="NCBI Taxonomy" id="47790"/>
    <lineage>
        <taxon>Eukaryota</taxon>
        <taxon>Viridiplantae</taxon>
        <taxon>Chlorophyta</taxon>
        <taxon>core chlorophytes</taxon>
        <taxon>Chlorophyceae</taxon>
        <taxon>CS clade</taxon>
        <taxon>Chlamydomonadales</taxon>
        <taxon>Tetrabaenaceae</taxon>
        <taxon>Tetrabaena</taxon>
    </lineage>
</organism>
<name>A0A2J7ZYW0_9CHLO</name>
<keyword evidence="2" id="KW-1185">Reference proteome</keyword>
<protein>
    <submittedName>
        <fullName evidence="1">Uncharacterized protein</fullName>
    </submittedName>
</protein>